<gene>
    <name evidence="5" type="ORF">XNOV1_A009120</name>
</gene>
<feature type="compositionally biased region" description="Polar residues" evidence="2">
    <location>
        <begin position="465"/>
        <end position="475"/>
    </location>
</feature>
<feature type="domain" description="ZP" evidence="4">
    <location>
        <begin position="87"/>
        <end position="326"/>
    </location>
</feature>
<dbReference type="GO" id="GO:0032190">
    <property type="term" value="F:acrosin binding"/>
    <property type="evidence" value="ECO:0007669"/>
    <property type="project" value="TreeGrafter"/>
</dbReference>
<evidence type="ECO:0000256" key="2">
    <source>
        <dbReference type="SAM" id="MobiDB-lite"/>
    </source>
</evidence>
<feature type="signal peptide" evidence="3">
    <location>
        <begin position="1"/>
        <end position="17"/>
    </location>
</feature>
<dbReference type="InterPro" id="IPR001507">
    <property type="entry name" value="ZP_dom"/>
</dbReference>
<dbReference type="PANTHER" id="PTHR11576:SF18">
    <property type="entry name" value="ZONA PELLUCIDA PROTEIN C"/>
    <property type="match status" value="1"/>
</dbReference>
<evidence type="ECO:0000313" key="5">
    <source>
        <dbReference type="EMBL" id="CAJ1073918.1"/>
    </source>
</evidence>
<dbReference type="EMBL" id="OY660878">
    <property type="protein sequence ID" value="CAJ1073918.1"/>
    <property type="molecule type" value="Genomic_DNA"/>
</dbReference>
<dbReference type="GO" id="GO:2000344">
    <property type="term" value="P:positive regulation of acrosome reaction"/>
    <property type="evidence" value="ECO:0007669"/>
    <property type="project" value="TreeGrafter"/>
</dbReference>
<dbReference type="InterPro" id="IPR042235">
    <property type="entry name" value="ZP-C_dom"/>
</dbReference>
<sequence length="643" mass="71478">MGTIEIVLCVFLGHVIAVQSVIINRDQDATYAEEFLVSLDSIRPFPVRTNSDFFANTLFNSLKSWSPEFPMLSELPPFMNIPTVEVFCDESTLTVLVNKRSNGVMLTGEELWLGNGCTSSGELPNHFVFTYLLDECGTTEMLQNGNMVFTNSLHLNLRSVLHNQWLMPSTVHISCIPKRLDENSNSIVSMANSENGKTINIKAMNPSWTNTAESNMYKRGQNINLQVSARTRPKEQLYLQSCFVSPSPDPQVKPRHAVIMNKGCTAPLGSPHAVVQFVASKRPDVVNFVLNTSFLISELYIHCSVLVSDQGVTFGTKSCNYNVFQSRWEDLSGRKEVCKCCSSKCRGLSIKHVPEDSRVIVSTGPFVIEDKEVATSLKPSASEPQTLSAPDTNLMQADDAAAAKDTIVSGTTFSRYKPFSSTQGVMVISEDPVARLTLWLPGQLREPDNSKDLGNEPKETKSSDTPELQPSTTEQEPLLNVKSSRDQGLSFLTLVDGWVGLPHLEEAAIAEESRRKRWFGRSGMLNSEPSQDVGIQLPAEITLGVLGQNDFNQKDELTESQVDADVVAQEEANDAQPFVRSKLQFSKHPDGSQTVSYEEEVKHKEARGTTTRFGMNRIKGQQEHKHGRMFSAFLDLLRRIDKE</sequence>
<evidence type="ECO:0000259" key="4">
    <source>
        <dbReference type="PROSITE" id="PS51034"/>
    </source>
</evidence>
<dbReference type="GO" id="GO:0007339">
    <property type="term" value="P:binding of sperm to zona pellucida"/>
    <property type="evidence" value="ECO:0007669"/>
    <property type="project" value="TreeGrafter"/>
</dbReference>
<dbReference type="GO" id="GO:0035803">
    <property type="term" value="P:egg coat formation"/>
    <property type="evidence" value="ECO:0007669"/>
    <property type="project" value="TreeGrafter"/>
</dbReference>
<feature type="compositionally biased region" description="Basic and acidic residues" evidence="2">
    <location>
        <begin position="445"/>
        <end position="464"/>
    </location>
</feature>
<dbReference type="FunFam" id="2.60.40.4100:FF:000002">
    <property type="entry name" value="Zona pellucida sperm-binding protein 3"/>
    <property type="match status" value="1"/>
</dbReference>
<feature type="region of interest" description="Disordered" evidence="2">
    <location>
        <begin position="440"/>
        <end position="482"/>
    </location>
</feature>
<evidence type="ECO:0000256" key="3">
    <source>
        <dbReference type="SAM" id="SignalP"/>
    </source>
</evidence>
<keyword evidence="3" id="KW-0732">Signal</keyword>
<dbReference type="Gene3D" id="2.60.40.3210">
    <property type="entry name" value="Zona pellucida, ZP-N domain"/>
    <property type="match status" value="1"/>
</dbReference>
<protein>
    <submittedName>
        <fullName evidence="5">Zona pellucida protein C</fullName>
    </submittedName>
</protein>
<keyword evidence="1" id="KW-1015">Disulfide bond</keyword>
<dbReference type="Pfam" id="PF00100">
    <property type="entry name" value="Zona_pellucida"/>
    <property type="match status" value="1"/>
</dbReference>
<proteinExistence type="predicted"/>
<dbReference type="PANTHER" id="PTHR11576">
    <property type="entry name" value="ZONA PELLUCIDA SPERM-BINDING PROTEIN 3"/>
    <property type="match status" value="1"/>
</dbReference>
<accession>A0AAV1GKD2</accession>
<name>A0AAV1GKD2_XYRNO</name>
<keyword evidence="6" id="KW-1185">Reference proteome</keyword>
<dbReference type="GO" id="GO:0031012">
    <property type="term" value="C:extracellular matrix"/>
    <property type="evidence" value="ECO:0007669"/>
    <property type="project" value="TreeGrafter"/>
</dbReference>
<reference evidence="5" key="1">
    <citation type="submission" date="2023-08" db="EMBL/GenBank/DDBJ databases">
        <authorList>
            <person name="Alioto T."/>
            <person name="Alioto T."/>
            <person name="Gomez Garrido J."/>
        </authorList>
    </citation>
    <scope>NUCLEOTIDE SEQUENCE</scope>
</reference>
<evidence type="ECO:0000313" key="6">
    <source>
        <dbReference type="Proteomes" id="UP001178508"/>
    </source>
</evidence>
<dbReference type="AlphaFoldDB" id="A0AAV1GKD2"/>
<dbReference type="InterPro" id="IPR055356">
    <property type="entry name" value="ZP-N"/>
</dbReference>
<dbReference type="SMART" id="SM00241">
    <property type="entry name" value="ZP"/>
    <property type="match status" value="1"/>
</dbReference>
<dbReference type="Proteomes" id="UP001178508">
    <property type="component" value="Chromosome 15"/>
</dbReference>
<dbReference type="Gene3D" id="2.60.40.4100">
    <property type="entry name" value="Zona pellucida, ZP-C domain"/>
    <property type="match status" value="1"/>
</dbReference>
<evidence type="ECO:0000256" key="1">
    <source>
        <dbReference type="ARBA" id="ARBA00023157"/>
    </source>
</evidence>
<dbReference type="InterPro" id="IPR055355">
    <property type="entry name" value="ZP-C"/>
</dbReference>
<dbReference type="PROSITE" id="PS51034">
    <property type="entry name" value="ZP_2"/>
    <property type="match status" value="1"/>
</dbReference>
<dbReference type="Pfam" id="PF23344">
    <property type="entry name" value="ZP-N"/>
    <property type="match status" value="1"/>
</dbReference>
<feature type="chain" id="PRO_5043673501" evidence="3">
    <location>
        <begin position="18"/>
        <end position="643"/>
    </location>
</feature>
<organism evidence="5 6">
    <name type="scientific">Xyrichtys novacula</name>
    <name type="common">Pearly razorfish</name>
    <name type="synonym">Hemipteronotus novacula</name>
    <dbReference type="NCBI Taxonomy" id="13765"/>
    <lineage>
        <taxon>Eukaryota</taxon>
        <taxon>Metazoa</taxon>
        <taxon>Chordata</taxon>
        <taxon>Craniata</taxon>
        <taxon>Vertebrata</taxon>
        <taxon>Euteleostomi</taxon>
        <taxon>Actinopterygii</taxon>
        <taxon>Neopterygii</taxon>
        <taxon>Teleostei</taxon>
        <taxon>Neoteleostei</taxon>
        <taxon>Acanthomorphata</taxon>
        <taxon>Eupercaria</taxon>
        <taxon>Labriformes</taxon>
        <taxon>Labridae</taxon>
        <taxon>Xyrichtys</taxon>
    </lineage>
</organism>